<evidence type="ECO:0000313" key="1">
    <source>
        <dbReference type="EMBL" id="CAG8652454.1"/>
    </source>
</evidence>
<organism evidence="1 2">
    <name type="scientific">Acaulospora colombiana</name>
    <dbReference type="NCBI Taxonomy" id="27376"/>
    <lineage>
        <taxon>Eukaryota</taxon>
        <taxon>Fungi</taxon>
        <taxon>Fungi incertae sedis</taxon>
        <taxon>Mucoromycota</taxon>
        <taxon>Glomeromycotina</taxon>
        <taxon>Glomeromycetes</taxon>
        <taxon>Diversisporales</taxon>
        <taxon>Acaulosporaceae</taxon>
        <taxon>Acaulospora</taxon>
    </lineage>
</organism>
<dbReference type="EMBL" id="CAJVPT010021015">
    <property type="protein sequence ID" value="CAG8652454.1"/>
    <property type="molecule type" value="Genomic_DNA"/>
</dbReference>
<name>A0ACA9NEG9_9GLOM</name>
<dbReference type="Proteomes" id="UP000789525">
    <property type="component" value="Unassembled WGS sequence"/>
</dbReference>
<feature type="non-terminal residue" evidence="1">
    <location>
        <position position="1"/>
    </location>
</feature>
<evidence type="ECO:0000313" key="2">
    <source>
        <dbReference type="Proteomes" id="UP000789525"/>
    </source>
</evidence>
<gene>
    <name evidence="1" type="ORF">ACOLOM_LOCUS8294</name>
</gene>
<sequence length="52" mass="5631">NRGLCCGGKNVKSVEKRATVAFAEQMNTPKSVELGVEKKYSSSNDKSLTLLN</sequence>
<reference evidence="1" key="1">
    <citation type="submission" date="2021-06" db="EMBL/GenBank/DDBJ databases">
        <authorList>
            <person name="Kallberg Y."/>
            <person name="Tangrot J."/>
            <person name="Rosling A."/>
        </authorList>
    </citation>
    <scope>NUCLEOTIDE SEQUENCE</scope>
    <source>
        <strain evidence="1">CL356</strain>
    </source>
</reference>
<accession>A0ACA9NEG9</accession>
<comment type="caution">
    <text evidence="1">The sequence shown here is derived from an EMBL/GenBank/DDBJ whole genome shotgun (WGS) entry which is preliminary data.</text>
</comment>
<proteinExistence type="predicted"/>
<protein>
    <submittedName>
        <fullName evidence="1">578_t:CDS:1</fullName>
    </submittedName>
</protein>
<keyword evidence="2" id="KW-1185">Reference proteome</keyword>